<dbReference type="Pfam" id="PF00156">
    <property type="entry name" value="Pribosyltran"/>
    <property type="match status" value="1"/>
</dbReference>
<comment type="caution">
    <text evidence="3">The sequence shown here is derived from an EMBL/GenBank/DDBJ whole genome shotgun (WGS) entry which is preliminary data.</text>
</comment>
<dbReference type="EMBL" id="LRXL01000026">
    <property type="protein sequence ID" value="OAB80057.1"/>
    <property type="molecule type" value="Genomic_DNA"/>
</dbReference>
<dbReference type="STRING" id="1763537.ULVI_04770"/>
<dbReference type="OrthoDB" id="9779910at2"/>
<protein>
    <submittedName>
        <fullName evidence="3">Amidophosphoribosyltransferase</fullName>
    </submittedName>
</protein>
<organism evidence="3 4">
    <name type="scientific">Cochleicola gelatinilyticus</name>
    <dbReference type="NCBI Taxonomy" id="1763537"/>
    <lineage>
        <taxon>Bacteria</taxon>
        <taxon>Pseudomonadati</taxon>
        <taxon>Bacteroidota</taxon>
        <taxon>Flavobacteriia</taxon>
        <taxon>Flavobacteriales</taxon>
        <taxon>Flavobacteriaceae</taxon>
        <taxon>Cochleicola</taxon>
    </lineage>
</organism>
<proteinExistence type="inferred from homology"/>
<dbReference type="InterPro" id="IPR000836">
    <property type="entry name" value="PRTase_dom"/>
</dbReference>
<evidence type="ECO:0000313" key="4">
    <source>
        <dbReference type="Proteomes" id="UP000077013"/>
    </source>
</evidence>
<evidence type="ECO:0000313" key="3">
    <source>
        <dbReference type="EMBL" id="OAB80057.1"/>
    </source>
</evidence>
<name>A0A167IVE9_9FLAO</name>
<dbReference type="Proteomes" id="UP000077013">
    <property type="component" value="Unassembled WGS sequence"/>
</dbReference>
<dbReference type="AlphaFoldDB" id="A0A167IVE9"/>
<dbReference type="GO" id="GO:0016757">
    <property type="term" value="F:glycosyltransferase activity"/>
    <property type="evidence" value="ECO:0007669"/>
    <property type="project" value="UniProtKB-KW"/>
</dbReference>
<dbReference type="InterPro" id="IPR051910">
    <property type="entry name" value="ComF/GntX_DNA_util-trans"/>
</dbReference>
<gene>
    <name evidence="3" type="ORF">ULVI_04770</name>
</gene>
<reference evidence="3 4" key="1">
    <citation type="submission" date="2016-02" db="EMBL/GenBank/DDBJ databases">
        <title>Ulvibacter sp. LPB0005, isolated from Thais luteostoma.</title>
        <authorList>
            <person name="Shin S.-K."/>
            <person name="Yi H."/>
        </authorList>
    </citation>
    <scope>NUCLEOTIDE SEQUENCE [LARGE SCALE GENOMIC DNA]</scope>
    <source>
        <strain evidence="3 4">LPB0005</strain>
    </source>
</reference>
<sequence length="220" mass="24810">MLNLLFPRACIGCKSVLSGNEKILCISCRHSIPLVSHHKTTNLGMKQIFFGRFPVQQATALLLFQKKGITQNLLHSLKYRGRKEISSFFGKWLGEELAELEEYQNIDMIIPVPLHKIKLKKRGYNQVEGFGKEIAKALNKPYRDDILLKVTKSDSQVFKKRLTRFHGTHTFTVAHKEALTEKHILLVDDIVTTGATLEQCAIKLLDGTQAKISLATIAIA</sequence>
<comment type="similarity">
    <text evidence="1">Belongs to the ComF/GntX family.</text>
</comment>
<dbReference type="SUPFAM" id="SSF53271">
    <property type="entry name" value="PRTase-like"/>
    <property type="match status" value="1"/>
</dbReference>
<accession>A0A167IVE9</accession>
<dbReference type="PANTHER" id="PTHR47505">
    <property type="entry name" value="DNA UTILIZATION PROTEIN YHGH"/>
    <property type="match status" value="1"/>
</dbReference>
<keyword evidence="4" id="KW-1185">Reference proteome</keyword>
<evidence type="ECO:0000256" key="1">
    <source>
        <dbReference type="ARBA" id="ARBA00008007"/>
    </source>
</evidence>
<feature type="domain" description="Phosphoribosyltransferase" evidence="2">
    <location>
        <begin position="130"/>
        <end position="217"/>
    </location>
</feature>
<dbReference type="Gene3D" id="3.40.50.2020">
    <property type="match status" value="1"/>
</dbReference>
<evidence type="ECO:0000259" key="2">
    <source>
        <dbReference type="Pfam" id="PF00156"/>
    </source>
</evidence>
<dbReference type="InterPro" id="IPR029057">
    <property type="entry name" value="PRTase-like"/>
</dbReference>
<dbReference type="PANTHER" id="PTHR47505:SF1">
    <property type="entry name" value="DNA UTILIZATION PROTEIN YHGH"/>
    <property type="match status" value="1"/>
</dbReference>
<keyword evidence="3" id="KW-0808">Transferase</keyword>
<dbReference type="CDD" id="cd06223">
    <property type="entry name" value="PRTases_typeI"/>
    <property type="match status" value="1"/>
</dbReference>
<keyword evidence="3" id="KW-0328">Glycosyltransferase</keyword>